<comment type="caution">
    <text evidence="2">The sequence shown here is derived from an EMBL/GenBank/DDBJ whole genome shotgun (WGS) entry which is preliminary data.</text>
</comment>
<evidence type="ECO:0000313" key="3">
    <source>
        <dbReference type="Proteomes" id="UP000295351"/>
    </source>
</evidence>
<accession>A0A4V6NL43</accession>
<dbReference type="AlphaFoldDB" id="A0A4V6NL43"/>
<evidence type="ECO:0000313" key="2">
    <source>
        <dbReference type="EMBL" id="TCN38510.1"/>
    </source>
</evidence>
<gene>
    <name evidence="2" type="ORF">EV665_11921</name>
</gene>
<keyword evidence="1" id="KW-0812">Transmembrane</keyword>
<keyword evidence="1" id="KW-1133">Transmembrane helix</keyword>
<name>A0A4V6NL43_SHIGR</name>
<dbReference type="EMBL" id="SLVX01000019">
    <property type="protein sequence ID" value="TCN38510.1"/>
    <property type="molecule type" value="Genomic_DNA"/>
</dbReference>
<feature type="transmembrane region" description="Helical" evidence="1">
    <location>
        <begin position="7"/>
        <end position="33"/>
    </location>
</feature>
<keyword evidence="3" id="KW-1185">Reference proteome</keyword>
<sequence length="78" mass="8746">MRTITHITILVSMMVNAVVFGVGTIAILTVPAFNAQAKYLLPAWIVVTFLISPVIARLLAPRLRLREHPGDRPHFGWR</sequence>
<dbReference type="RefSeq" id="WP_133035931.1">
    <property type="nucleotide sequence ID" value="NZ_BAABEI010000012.1"/>
</dbReference>
<protein>
    <submittedName>
        <fullName evidence="2">Uncharacterized protein</fullName>
    </submittedName>
</protein>
<keyword evidence="1" id="KW-0472">Membrane</keyword>
<organism evidence="2 3">
    <name type="scientific">Shinella granuli</name>
    <dbReference type="NCBI Taxonomy" id="323621"/>
    <lineage>
        <taxon>Bacteria</taxon>
        <taxon>Pseudomonadati</taxon>
        <taxon>Pseudomonadota</taxon>
        <taxon>Alphaproteobacteria</taxon>
        <taxon>Hyphomicrobiales</taxon>
        <taxon>Rhizobiaceae</taxon>
        <taxon>Shinella</taxon>
    </lineage>
</organism>
<feature type="transmembrane region" description="Helical" evidence="1">
    <location>
        <begin position="39"/>
        <end position="60"/>
    </location>
</feature>
<proteinExistence type="predicted"/>
<evidence type="ECO:0000256" key="1">
    <source>
        <dbReference type="SAM" id="Phobius"/>
    </source>
</evidence>
<dbReference type="Proteomes" id="UP000295351">
    <property type="component" value="Unassembled WGS sequence"/>
</dbReference>
<reference evidence="2 3" key="1">
    <citation type="submission" date="2019-03" db="EMBL/GenBank/DDBJ databases">
        <title>Genomic Encyclopedia of Type Strains, Phase IV (KMG-IV): sequencing the most valuable type-strain genomes for metagenomic binning, comparative biology and taxonomic classification.</title>
        <authorList>
            <person name="Goeker M."/>
        </authorList>
    </citation>
    <scope>NUCLEOTIDE SEQUENCE [LARGE SCALE GENOMIC DNA]</scope>
    <source>
        <strain evidence="2 3">DSM 18401</strain>
    </source>
</reference>